<evidence type="ECO:0000313" key="1">
    <source>
        <dbReference type="EMBL" id="MFD1225560.1"/>
    </source>
</evidence>
<dbReference type="RefSeq" id="WP_345584994.1">
    <property type="nucleotide sequence ID" value="NZ_BAABJG010000002.1"/>
</dbReference>
<comment type="caution">
    <text evidence="1">The sequence shown here is derived from an EMBL/GenBank/DDBJ whole genome shotgun (WGS) entry which is preliminary data.</text>
</comment>
<dbReference type="Proteomes" id="UP001597180">
    <property type="component" value="Unassembled WGS sequence"/>
</dbReference>
<keyword evidence="2" id="KW-1185">Reference proteome</keyword>
<evidence type="ECO:0000313" key="2">
    <source>
        <dbReference type="Proteomes" id="UP001597180"/>
    </source>
</evidence>
<organism evidence="1 2">
    <name type="scientific">Paenibacillus vulneris</name>
    <dbReference type="NCBI Taxonomy" id="1133364"/>
    <lineage>
        <taxon>Bacteria</taxon>
        <taxon>Bacillati</taxon>
        <taxon>Bacillota</taxon>
        <taxon>Bacilli</taxon>
        <taxon>Bacillales</taxon>
        <taxon>Paenibacillaceae</taxon>
        <taxon>Paenibacillus</taxon>
    </lineage>
</organism>
<dbReference type="EMBL" id="JBHTLU010000065">
    <property type="protein sequence ID" value="MFD1225560.1"/>
    <property type="molecule type" value="Genomic_DNA"/>
</dbReference>
<accession>A0ABW3UXG6</accession>
<gene>
    <name evidence="1" type="ORF">ACFQ4B_36330</name>
</gene>
<protein>
    <submittedName>
        <fullName evidence="1">Uncharacterized protein</fullName>
    </submittedName>
</protein>
<proteinExistence type="predicted"/>
<name>A0ABW3UXG6_9BACL</name>
<reference evidence="2" key="1">
    <citation type="journal article" date="2019" name="Int. J. Syst. Evol. Microbiol.">
        <title>The Global Catalogue of Microorganisms (GCM) 10K type strain sequencing project: providing services to taxonomists for standard genome sequencing and annotation.</title>
        <authorList>
            <consortium name="The Broad Institute Genomics Platform"/>
            <consortium name="The Broad Institute Genome Sequencing Center for Infectious Disease"/>
            <person name="Wu L."/>
            <person name="Ma J."/>
        </authorList>
    </citation>
    <scope>NUCLEOTIDE SEQUENCE [LARGE SCALE GENOMIC DNA]</scope>
    <source>
        <strain evidence="2">CCUG 53270</strain>
    </source>
</reference>
<sequence>MNQGYNFKATRDRIEFLTAQYRQLARTQEKDGSWDWYIASEIECLEMEIAEAHRSTNAKMTTVASSGHPILQNILVTPMVPQWQRKEQDGILL</sequence>